<proteinExistence type="predicted"/>
<keyword evidence="2" id="KW-1185">Reference proteome</keyword>
<evidence type="ECO:0000313" key="2">
    <source>
        <dbReference type="Proteomes" id="UP000187609"/>
    </source>
</evidence>
<sequence length="69" mass="7880">MERHHKKHPLDTSLNNQKLKFEPPGAWEFNLVKDLQQIPNIRAQEKSGTVTSISFFPDKIGCCKCLNTA</sequence>
<dbReference type="AlphaFoldDB" id="A0A1J6IET3"/>
<comment type="caution">
    <text evidence="1">The sequence shown here is derived from an EMBL/GenBank/DDBJ whole genome shotgun (WGS) entry which is preliminary data.</text>
</comment>
<protein>
    <submittedName>
        <fullName evidence="1">Uncharacterized protein</fullName>
    </submittedName>
</protein>
<evidence type="ECO:0000313" key="1">
    <source>
        <dbReference type="EMBL" id="OIS96278.1"/>
    </source>
</evidence>
<name>A0A1J6IET3_NICAT</name>
<reference evidence="1" key="1">
    <citation type="submission" date="2016-11" db="EMBL/GenBank/DDBJ databases">
        <title>The genome of Nicotiana attenuata.</title>
        <authorList>
            <person name="Xu S."/>
            <person name="Brockmoeller T."/>
            <person name="Gaquerel E."/>
            <person name="Navarro A."/>
            <person name="Kuhl H."/>
            <person name="Gase K."/>
            <person name="Ling Z."/>
            <person name="Zhou W."/>
            <person name="Kreitzer C."/>
            <person name="Stanke M."/>
            <person name="Tang H."/>
            <person name="Lyons E."/>
            <person name="Pandey P."/>
            <person name="Pandey S.P."/>
            <person name="Timmermann B."/>
            <person name="Baldwin I.T."/>
        </authorList>
    </citation>
    <scope>NUCLEOTIDE SEQUENCE [LARGE SCALE GENOMIC DNA]</scope>
    <source>
        <strain evidence="1">UT</strain>
    </source>
</reference>
<organism evidence="1 2">
    <name type="scientific">Nicotiana attenuata</name>
    <name type="common">Coyote tobacco</name>
    <dbReference type="NCBI Taxonomy" id="49451"/>
    <lineage>
        <taxon>Eukaryota</taxon>
        <taxon>Viridiplantae</taxon>
        <taxon>Streptophyta</taxon>
        <taxon>Embryophyta</taxon>
        <taxon>Tracheophyta</taxon>
        <taxon>Spermatophyta</taxon>
        <taxon>Magnoliopsida</taxon>
        <taxon>eudicotyledons</taxon>
        <taxon>Gunneridae</taxon>
        <taxon>Pentapetalae</taxon>
        <taxon>asterids</taxon>
        <taxon>lamiids</taxon>
        <taxon>Solanales</taxon>
        <taxon>Solanaceae</taxon>
        <taxon>Nicotianoideae</taxon>
        <taxon>Nicotianeae</taxon>
        <taxon>Nicotiana</taxon>
    </lineage>
</organism>
<dbReference type="Gramene" id="OIS96278">
    <property type="protein sequence ID" value="OIS96278"/>
    <property type="gene ID" value="A4A49_09282"/>
</dbReference>
<gene>
    <name evidence="1" type="ORF">A4A49_09282</name>
</gene>
<dbReference type="EMBL" id="MJEQ01037194">
    <property type="protein sequence ID" value="OIS96278.1"/>
    <property type="molecule type" value="Genomic_DNA"/>
</dbReference>
<dbReference type="Proteomes" id="UP000187609">
    <property type="component" value="Unassembled WGS sequence"/>
</dbReference>
<accession>A0A1J6IET3</accession>